<evidence type="ECO:0000256" key="16">
    <source>
        <dbReference type="SAM" id="MobiDB-lite"/>
    </source>
</evidence>
<dbReference type="GO" id="GO:0004386">
    <property type="term" value="F:helicase activity"/>
    <property type="evidence" value="ECO:0007669"/>
    <property type="project" value="UniProtKB-KW"/>
</dbReference>
<dbReference type="Gene3D" id="3.40.50.10810">
    <property type="entry name" value="Tandem AAA-ATPase domain"/>
    <property type="match status" value="1"/>
</dbReference>
<comment type="caution">
    <text evidence="20">The sequence shown here is derived from an EMBL/GenBank/DDBJ whole genome shotgun (WGS) entry which is preliminary data.</text>
</comment>
<dbReference type="Proteomes" id="UP000289340">
    <property type="component" value="Chromosome 20"/>
</dbReference>
<dbReference type="InterPro" id="IPR014001">
    <property type="entry name" value="Helicase_ATP-bd"/>
</dbReference>
<feature type="domain" description="PHD-type" evidence="19">
    <location>
        <begin position="365"/>
        <end position="497"/>
    </location>
</feature>
<dbReference type="GO" id="GO:0008270">
    <property type="term" value="F:zinc ion binding"/>
    <property type="evidence" value="ECO:0007669"/>
    <property type="project" value="UniProtKB-KW"/>
</dbReference>
<dbReference type="EMBL" id="QZWG01000020">
    <property type="protein sequence ID" value="RZB45319.1"/>
    <property type="molecule type" value="Genomic_DNA"/>
</dbReference>
<dbReference type="Gramene" id="XM_028366191.1">
    <property type="protein sequence ID" value="XP_028221992.1"/>
    <property type="gene ID" value="LOC114403311"/>
</dbReference>
<evidence type="ECO:0000256" key="1">
    <source>
        <dbReference type="ARBA" id="ARBA00004123"/>
    </source>
</evidence>
<feature type="domain" description="Helicase C-terminal" evidence="18">
    <location>
        <begin position="1029"/>
        <end position="1197"/>
    </location>
</feature>
<dbReference type="Pfam" id="PF00176">
    <property type="entry name" value="SNF2-rel_dom"/>
    <property type="match status" value="1"/>
</dbReference>
<keyword evidence="11" id="KW-0067">ATP-binding</keyword>
<dbReference type="InterPro" id="IPR025766">
    <property type="entry name" value="ADD"/>
</dbReference>
<proteinExistence type="inferred from homology"/>
<evidence type="ECO:0000256" key="7">
    <source>
        <dbReference type="ARBA" id="ARBA00022771"/>
    </source>
</evidence>
<reference evidence="20 21" key="1">
    <citation type="submission" date="2018-09" db="EMBL/GenBank/DDBJ databases">
        <title>A high-quality reference genome of wild soybean provides a powerful tool to mine soybean genomes.</title>
        <authorList>
            <person name="Xie M."/>
            <person name="Chung C.Y.L."/>
            <person name="Li M.-W."/>
            <person name="Wong F.-L."/>
            <person name="Chan T.-F."/>
            <person name="Lam H.-M."/>
        </authorList>
    </citation>
    <scope>NUCLEOTIDE SEQUENCE [LARGE SCALE GENOMIC DNA]</scope>
    <source>
        <strain evidence="21">cv. W05</strain>
        <tissue evidence="20">Hypocotyl of etiolated seedlings</tissue>
    </source>
</reference>
<dbReference type="PROSITE" id="PS51194">
    <property type="entry name" value="HELICASE_CTER"/>
    <property type="match status" value="1"/>
</dbReference>
<dbReference type="InterPro" id="IPR044574">
    <property type="entry name" value="ARIP4-like"/>
</dbReference>
<dbReference type="GO" id="GO:0005634">
    <property type="term" value="C:nucleus"/>
    <property type="evidence" value="ECO:0007669"/>
    <property type="project" value="UniProtKB-SubCell"/>
</dbReference>
<feature type="compositionally biased region" description="Acidic residues" evidence="16">
    <location>
        <begin position="500"/>
        <end position="513"/>
    </location>
</feature>
<keyword evidence="4" id="KW-0158">Chromosome</keyword>
<evidence type="ECO:0000313" key="20">
    <source>
        <dbReference type="EMBL" id="RZB45319.1"/>
    </source>
</evidence>
<evidence type="ECO:0000256" key="5">
    <source>
        <dbReference type="ARBA" id="ARBA00022723"/>
    </source>
</evidence>
<dbReference type="Pfam" id="PF00271">
    <property type="entry name" value="Helicase_C"/>
    <property type="match status" value="1"/>
</dbReference>
<dbReference type="InterPro" id="IPR000330">
    <property type="entry name" value="SNF2_N"/>
</dbReference>
<keyword evidence="9" id="KW-0347">Helicase</keyword>
<dbReference type="SMART" id="SM00490">
    <property type="entry name" value="HELICc"/>
    <property type="match status" value="1"/>
</dbReference>
<keyword evidence="12" id="KW-0779">Telomere</keyword>
<evidence type="ECO:0000256" key="12">
    <source>
        <dbReference type="ARBA" id="ARBA00022895"/>
    </source>
</evidence>
<evidence type="ECO:0000259" key="18">
    <source>
        <dbReference type="PROSITE" id="PS51194"/>
    </source>
</evidence>
<keyword evidence="8" id="KW-0378">Hydrolase</keyword>
<dbReference type="GO" id="GO:0005524">
    <property type="term" value="F:ATP binding"/>
    <property type="evidence" value="ECO:0007669"/>
    <property type="project" value="UniProtKB-KW"/>
</dbReference>
<protein>
    <recommendedName>
        <fullName evidence="15">ATP-dependent helicase ATRX</fullName>
    </recommendedName>
</protein>
<gene>
    <name evidence="20" type="ORF">D0Y65_054912</name>
</gene>
<evidence type="ECO:0000259" key="19">
    <source>
        <dbReference type="PROSITE" id="PS51533"/>
    </source>
</evidence>
<keyword evidence="10" id="KW-0862">Zinc</keyword>
<evidence type="ECO:0000256" key="11">
    <source>
        <dbReference type="ARBA" id="ARBA00022840"/>
    </source>
</evidence>
<sequence length="1383" mass="157084">MATFKEEWEAVLDDLETESAHLLEQLDGAGIELPSLYKLIEREAPNVCSTEAWKKRNHWVGSLATAEISESIADAEKHLQVNRPVRRRHGKLLEEGASGFLQKRLCDESQEPVKNEGDWDLFNKIVSDGSGTDASFGSKHWASVYLASTPQQAALMGLKFPGVDEVEEIDDVDGNSTDPFIAAAIANERELDLSDEQRRQFKKVKEEDDAIVDRKLQIRLKHRRQKRKSKQREMSTPMLLTENHIQKPSFVDNLSPAVNEGTSDDGKIVSDSGKDACVLMEADKIKVFDASHHVDKEKLTSTGGLSDDIEQRGIKRVNSGELDADNKKCRIVVIDSNNEAEVIENKLDCNTQEVKEDLCNNGGASLPSECLDEKFWCTVCDKVALEVHPHPFLKVITCGDCNCLLKEKTHKKDQGQDCSEGYCTWCGGSSELVCCKLCKILFCTKCLKKNIGVELVPGVEDTSWHCCCCHPNLLQKLSLQLAKAVGAADLIVSSSGSDSDSSDDSDNSDDSDDSDAKVNVTISSKRRHKKKIRRILDDAELGEETKRKIAIEKERQERLKSLRGQFSASSFEMSSDGCNGNLSESASVEVLGDAVAGYIVNVVREKGEEAVRIPPSISAKLKAHQITGIRFMWENIIQSIRKVKSGDKGLGCILAHTMGLGKTFQVIAFLYTAMRCVDLGLRTVLIVTPVNVLHNWRQEFIKWRPSELKPLRVFMLEDVSRDRRAELLAKWRSKGGVFLIGYAAFRNLSFGKHVKDRHMAREICHALQDGPDILVCDEAHMIKNTKADVTQALKQVKCQRRIALTGSPLQNNLMEYYCMVDFVREGFLGSSHEFRNRFQNPIENGQHTNSTLIDVKIMNQRSHILYEQLKGFVQRMDMNVVKKDLPPKTVFVITVKLSPLQRKLYKRFLDVHGFTTQVHPEMLRKRCFFAGYQALARIWNHPGILQLTKEVKDYVKHEDAVENFLVDDSYSDENSDYNVLAGEKMRYGNDLLQRKDDNGFFLKGWWNDLLHGKIYKEIDHSGKMVLLMEILTMSSDVGDKVLVFSQSIPTLDLIELYLSRIPRRGKQGKFWKKGKDWYRLDGRTESSERQKLVERFNEPLNKRVKCTLISTRAGSLGINLHAANRVVIVDGSWNPTYDLQAIYRSWRYGQKKPVFAYRLLAHGTMEEKIYKRQVTKEGLAARVVDRQQVHRTISKEEMLHLFELGDDDNPETLADLSQENEHQDNPILVGHSLKHTAPHSNGSSYSDKLMESLLSKHHPRWIANFHEHESLLQENEEEKLSKEEQDMAWEVYQKSLEWEEVQRVPLGESIMPEQKPEMPNAMPQNVSESCSILPTKLSRRFTTRKCTNLAHMLTLRSQGTKFGCSTVCGECAQEIRWEDLKKR</sequence>
<keyword evidence="7" id="KW-0863">Zinc-finger</keyword>
<evidence type="ECO:0000256" key="6">
    <source>
        <dbReference type="ARBA" id="ARBA00022741"/>
    </source>
</evidence>
<dbReference type="GO" id="GO:0003677">
    <property type="term" value="F:DNA binding"/>
    <property type="evidence" value="ECO:0007669"/>
    <property type="project" value="UniProtKB-KW"/>
</dbReference>
<evidence type="ECO:0000313" key="21">
    <source>
        <dbReference type="Proteomes" id="UP000289340"/>
    </source>
</evidence>
<dbReference type="PROSITE" id="PS51192">
    <property type="entry name" value="HELICASE_ATP_BIND_1"/>
    <property type="match status" value="1"/>
</dbReference>
<dbReference type="PROSITE" id="PS51533">
    <property type="entry name" value="ADD"/>
    <property type="match status" value="1"/>
</dbReference>
<dbReference type="GO" id="GO:0016887">
    <property type="term" value="F:ATP hydrolysis activity"/>
    <property type="evidence" value="ECO:0007669"/>
    <property type="project" value="InterPro"/>
</dbReference>
<dbReference type="PANTHER" id="PTHR45797">
    <property type="entry name" value="RAD54-LIKE"/>
    <property type="match status" value="1"/>
</dbReference>
<evidence type="ECO:0000256" key="13">
    <source>
        <dbReference type="ARBA" id="ARBA00023125"/>
    </source>
</evidence>
<evidence type="ECO:0000256" key="4">
    <source>
        <dbReference type="ARBA" id="ARBA00022454"/>
    </source>
</evidence>
<evidence type="ECO:0000256" key="15">
    <source>
        <dbReference type="ARBA" id="ARBA00031106"/>
    </source>
</evidence>
<evidence type="ECO:0000256" key="10">
    <source>
        <dbReference type="ARBA" id="ARBA00022833"/>
    </source>
</evidence>
<evidence type="ECO:0000256" key="2">
    <source>
        <dbReference type="ARBA" id="ARBA00004574"/>
    </source>
</evidence>
<dbReference type="GO" id="GO:0000781">
    <property type="term" value="C:chromosome, telomeric region"/>
    <property type="evidence" value="ECO:0007669"/>
    <property type="project" value="UniProtKB-SubCell"/>
</dbReference>
<feature type="region of interest" description="Disordered" evidence="16">
    <location>
        <begin position="493"/>
        <end position="519"/>
    </location>
</feature>
<comment type="similarity">
    <text evidence="3">Belongs to the SNF2/RAD54 helicase family.</text>
</comment>
<dbReference type="SUPFAM" id="SSF52540">
    <property type="entry name" value="P-loop containing nucleoside triphosphate hydrolases"/>
    <property type="match status" value="2"/>
</dbReference>
<keyword evidence="14" id="KW-0539">Nucleus</keyword>
<dbReference type="CDD" id="cd11726">
    <property type="entry name" value="ADDz_ATRX"/>
    <property type="match status" value="1"/>
</dbReference>
<dbReference type="InterPro" id="IPR027417">
    <property type="entry name" value="P-loop_NTPase"/>
</dbReference>
<evidence type="ECO:0000256" key="8">
    <source>
        <dbReference type="ARBA" id="ARBA00022801"/>
    </source>
</evidence>
<dbReference type="CDD" id="cd18793">
    <property type="entry name" value="SF2_C_SNF"/>
    <property type="match status" value="1"/>
</dbReference>
<accession>A0A445F972</accession>
<evidence type="ECO:0000256" key="9">
    <source>
        <dbReference type="ARBA" id="ARBA00022806"/>
    </source>
</evidence>
<dbReference type="PANTHER" id="PTHR45797:SF1">
    <property type="entry name" value="HELICASE ARIP4"/>
    <property type="match status" value="1"/>
</dbReference>
<name>A0A445F972_GLYSO</name>
<comment type="subcellular location">
    <subcellularLocation>
        <location evidence="2">Chromosome</location>
        <location evidence="2">Telomere</location>
    </subcellularLocation>
    <subcellularLocation>
        <location evidence="1">Nucleus</location>
    </subcellularLocation>
</comment>
<organism evidence="20 21">
    <name type="scientific">Glycine soja</name>
    <name type="common">Wild soybean</name>
    <dbReference type="NCBI Taxonomy" id="3848"/>
    <lineage>
        <taxon>Eukaryota</taxon>
        <taxon>Viridiplantae</taxon>
        <taxon>Streptophyta</taxon>
        <taxon>Embryophyta</taxon>
        <taxon>Tracheophyta</taxon>
        <taxon>Spermatophyta</taxon>
        <taxon>Magnoliopsida</taxon>
        <taxon>eudicotyledons</taxon>
        <taxon>Gunneridae</taxon>
        <taxon>Pentapetalae</taxon>
        <taxon>rosids</taxon>
        <taxon>fabids</taxon>
        <taxon>Fabales</taxon>
        <taxon>Fabaceae</taxon>
        <taxon>Papilionoideae</taxon>
        <taxon>50 kb inversion clade</taxon>
        <taxon>NPAAA clade</taxon>
        <taxon>indigoferoid/millettioid clade</taxon>
        <taxon>Phaseoleae</taxon>
        <taxon>Glycine</taxon>
        <taxon>Glycine subgen. Soja</taxon>
    </lineage>
</organism>
<keyword evidence="5" id="KW-0479">Metal-binding</keyword>
<dbReference type="SMART" id="SM00487">
    <property type="entry name" value="DEXDc"/>
    <property type="match status" value="1"/>
</dbReference>
<dbReference type="InterPro" id="IPR049730">
    <property type="entry name" value="SNF2/RAD54-like_C"/>
</dbReference>
<evidence type="ECO:0000256" key="3">
    <source>
        <dbReference type="ARBA" id="ARBA00007025"/>
    </source>
</evidence>
<keyword evidence="13" id="KW-0238">DNA-binding</keyword>
<dbReference type="InterPro" id="IPR001650">
    <property type="entry name" value="Helicase_C-like"/>
</dbReference>
<evidence type="ECO:0000256" key="14">
    <source>
        <dbReference type="ARBA" id="ARBA00023242"/>
    </source>
</evidence>
<evidence type="ECO:0000259" key="17">
    <source>
        <dbReference type="PROSITE" id="PS51192"/>
    </source>
</evidence>
<keyword evidence="21" id="KW-1185">Reference proteome</keyword>
<keyword evidence="6" id="KW-0547">Nucleotide-binding</keyword>
<dbReference type="Gene3D" id="3.40.50.300">
    <property type="entry name" value="P-loop containing nucleotide triphosphate hydrolases"/>
    <property type="match status" value="1"/>
</dbReference>
<feature type="domain" description="Helicase ATP-binding" evidence="17">
    <location>
        <begin position="643"/>
        <end position="826"/>
    </location>
</feature>
<dbReference type="InterPro" id="IPR038718">
    <property type="entry name" value="SNF2-like_sf"/>
</dbReference>